<organism evidence="2 3">
    <name type="scientific">Phanerochaete carnosa (strain HHB-10118-sp)</name>
    <name type="common">White-rot fungus</name>
    <name type="synonym">Peniophora carnosa</name>
    <dbReference type="NCBI Taxonomy" id="650164"/>
    <lineage>
        <taxon>Eukaryota</taxon>
        <taxon>Fungi</taxon>
        <taxon>Dikarya</taxon>
        <taxon>Basidiomycota</taxon>
        <taxon>Agaricomycotina</taxon>
        <taxon>Agaricomycetes</taxon>
        <taxon>Polyporales</taxon>
        <taxon>Phanerochaetaceae</taxon>
        <taxon>Phanerochaete</taxon>
    </lineage>
</organism>
<dbReference type="HOGENOM" id="CLU_2050456_0_0_1"/>
<dbReference type="EMBL" id="JH930787">
    <property type="protein sequence ID" value="EKM48727.1"/>
    <property type="molecule type" value="Genomic_DNA"/>
</dbReference>
<name>K5WEX4_PHACS</name>
<keyword evidence="1" id="KW-0472">Membrane</keyword>
<dbReference type="AlphaFoldDB" id="K5WEX4"/>
<protein>
    <submittedName>
        <fullName evidence="2">Uncharacterized protein</fullName>
    </submittedName>
</protein>
<accession>K5WEX4</accession>
<keyword evidence="1" id="KW-0812">Transmembrane</keyword>
<dbReference type="GeneID" id="18911889"/>
<proteinExistence type="predicted"/>
<sequence>MAMTSFSVDALQSQCLVGLLLSVRDVRDMCAPILEGGMYYKLGGSTRRSACDDAVLFTLLGCAATLACALVSSLSSVATRSTFALGAFSGTVDESADVVDEPALCSAGLAVRLVSAAVCR</sequence>
<reference evidence="2 3" key="1">
    <citation type="journal article" date="2012" name="BMC Genomics">
        <title>Comparative genomics of the white-rot fungi, Phanerochaete carnosa and P. chrysosporium, to elucidate the genetic basis of the distinct wood types they colonize.</title>
        <authorList>
            <person name="Suzuki H."/>
            <person name="MacDonald J."/>
            <person name="Syed K."/>
            <person name="Salamov A."/>
            <person name="Hori C."/>
            <person name="Aerts A."/>
            <person name="Henrissat B."/>
            <person name="Wiebenga A."/>
            <person name="vanKuyk P.A."/>
            <person name="Barry K."/>
            <person name="Lindquist E."/>
            <person name="LaButti K."/>
            <person name="Lapidus A."/>
            <person name="Lucas S."/>
            <person name="Coutinho P."/>
            <person name="Gong Y."/>
            <person name="Samejima M."/>
            <person name="Mahadevan R."/>
            <person name="Abou-Zaid M."/>
            <person name="de Vries R.P."/>
            <person name="Igarashi K."/>
            <person name="Yadav J.S."/>
            <person name="Grigoriev I.V."/>
            <person name="Master E.R."/>
        </authorList>
    </citation>
    <scope>NUCLEOTIDE SEQUENCE [LARGE SCALE GENOMIC DNA]</scope>
    <source>
        <strain evidence="2 3">HHB-10118-sp</strain>
    </source>
</reference>
<dbReference type="RefSeq" id="XP_007402721.1">
    <property type="nucleotide sequence ID" value="XM_007402659.1"/>
</dbReference>
<evidence type="ECO:0000313" key="2">
    <source>
        <dbReference type="EMBL" id="EKM48727.1"/>
    </source>
</evidence>
<evidence type="ECO:0000256" key="1">
    <source>
        <dbReference type="SAM" id="Phobius"/>
    </source>
</evidence>
<dbReference type="InParanoid" id="K5WEX4"/>
<evidence type="ECO:0000313" key="3">
    <source>
        <dbReference type="Proteomes" id="UP000008370"/>
    </source>
</evidence>
<dbReference type="KEGG" id="pco:PHACADRAFT_202477"/>
<keyword evidence="3" id="KW-1185">Reference proteome</keyword>
<feature type="transmembrane region" description="Helical" evidence="1">
    <location>
        <begin position="54"/>
        <end position="74"/>
    </location>
</feature>
<keyword evidence="1" id="KW-1133">Transmembrane helix</keyword>
<dbReference type="Proteomes" id="UP000008370">
    <property type="component" value="Unassembled WGS sequence"/>
</dbReference>
<gene>
    <name evidence="2" type="ORF">PHACADRAFT_202477</name>
</gene>